<name>A0A2K9AEP6_9GAMM</name>
<dbReference type="AlphaFoldDB" id="A0A2K9AEP6"/>
<protein>
    <submittedName>
        <fullName evidence="8">EamA family transporter</fullName>
    </submittedName>
</protein>
<dbReference type="OrthoDB" id="7158585at2"/>
<feature type="transmembrane region" description="Helical" evidence="6">
    <location>
        <begin position="66"/>
        <end position="86"/>
    </location>
</feature>
<dbReference type="PANTHER" id="PTHR32322:SF2">
    <property type="entry name" value="EAMA DOMAIN-CONTAINING PROTEIN"/>
    <property type="match status" value="1"/>
</dbReference>
<dbReference type="InterPro" id="IPR000620">
    <property type="entry name" value="EamA_dom"/>
</dbReference>
<evidence type="ECO:0000313" key="8">
    <source>
        <dbReference type="EMBL" id="AUD78856.1"/>
    </source>
</evidence>
<evidence type="ECO:0000256" key="5">
    <source>
        <dbReference type="ARBA" id="ARBA00023136"/>
    </source>
</evidence>
<dbReference type="RefSeq" id="WP_106646703.1">
    <property type="nucleotide sequence ID" value="NZ_BMGO01000001.1"/>
</dbReference>
<evidence type="ECO:0000256" key="6">
    <source>
        <dbReference type="SAM" id="Phobius"/>
    </source>
</evidence>
<organism evidence="8 9">
    <name type="scientific">Kangiella profundi</name>
    <dbReference type="NCBI Taxonomy" id="1561924"/>
    <lineage>
        <taxon>Bacteria</taxon>
        <taxon>Pseudomonadati</taxon>
        <taxon>Pseudomonadota</taxon>
        <taxon>Gammaproteobacteria</taxon>
        <taxon>Kangiellales</taxon>
        <taxon>Kangiellaceae</taxon>
        <taxon>Kangiella</taxon>
    </lineage>
</organism>
<keyword evidence="4 6" id="KW-1133">Transmembrane helix</keyword>
<dbReference type="EMBL" id="CP025120">
    <property type="protein sequence ID" value="AUD78856.1"/>
    <property type="molecule type" value="Genomic_DNA"/>
</dbReference>
<comment type="similarity">
    <text evidence="2">Belongs to the EamA transporter family.</text>
</comment>
<reference evidence="8 9" key="1">
    <citation type="submission" date="2017-12" db="EMBL/GenBank/DDBJ databases">
        <title>Kangiella profundi FT102 completed genome.</title>
        <authorList>
            <person name="Xu J."/>
            <person name="Wang J."/>
            <person name="Lu Y."/>
        </authorList>
    </citation>
    <scope>NUCLEOTIDE SEQUENCE [LARGE SCALE GENOMIC DNA]</scope>
    <source>
        <strain evidence="8 9">FT102</strain>
    </source>
</reference>
<feature type="transmembrane region" description="Helical" evidence="6">
    <location>
        <begin position="270"/>
        <end position="288"/>
    </location>
</feature>
<dbReference type="SUPFAM" id="SSF103481">
    <property type="entry name" value="Multidrug resistance efflux transporter EmrE"/>
    <property type="match status" value="2"/>
</dbReference>
<evidence type="ECO:0000256" key="3">
    <source>
        <dbReference type="ARBA" id="ARBA00022692"/>
    </source>
</evidence>
<evidence type="ECO:0000256" key="2">
    <source>
        <dbReference type="ARBA" id="ARBA00007362"/>
    </source>
</evidence>
<dbReference type="Gene3D" id="1.10.3730.20">
    <property type="match status" value="1"/>
</dbReference>
<feature type="transmembrane region" description="Helical" evidence="6">
    <location>
        <begin position="247"/>
        <end position="264"/>
    </location>
</feature>
<dbReference type="GO" id="GO:0016020">
    <property type="term" value="C:membrane"/>
    <property type="evidence" value="ECO:0007669"/>
    <property type="project" value="UniProtKB-SubCell"/>
</dbReference>
<keyword evidence="9" id="KW-1185">Reference proteome</keyword>
<dbReference type="InterPro" id="IPR037185">
    <property type="entry name" value="EmrE-like"/>
</dbReference>
<evidence type="ECO:0000256" key="4">
    <source>
        <dbReference type="ARBA" id="ARBA00022989"/>
    </source>
</evidence>
<dbReference type="Pfam" id="PF00892">
    <property type="entry name" value="EamA"/>
    <property type="match status" value="2"/>
</dbReference>
<feature type="transmembrane region" description="Helical" evidence="6">
    <location>
        <begin position="214"/>
        <end position="235"/>
    </location>
</feature>
<feature type="domain" description="EamA" evidence="7">
    <location>
        <begin position="152"/>
        <end position="287"/>
    </location>
</feature>
<keyword evidence="3 6" id="KW-0812">Transmembrane</keyword>
<dbReference type="KEGG" id="kpd:CW740_06175"/>
<gene>
    <name evidence="8" type="ORF">CW740_06175</name>
</gene>
<proteinExistence type="inferred from homology"/>
<dbReference type="PANTHER" id="PTHR32322">
    <property type="entry name" value="INNER MEMBRANE TRANSPORTER"/>
    <property type="match status" value="1"/>
</dbReference>
<feature type="transmembrane region" description="Helical" evidence="6">
    <location>
        <begin position="125"/>
        <end position="145"/>
    </location>
</feature>
<keyword evidence="5 6" id="KW-0472">Membrane</keyword>
<dbReference type="Proteomes" id="UP000232693">
    <property type="component" value="Chromosome"/>
</dbReference>
<accession>A0A2K9AEP6</accession>
<feature type="domain" description="EamA" evidence="7">
    <location>
        <begin position="8"/>
        <end position="139"/>
    </location>
</feature>
<feature type="transmembrane region" description="Helical" evidence="6">
    <location>
        <begin position="31"/>
        <end position="54"/>
    </location>
</feature>
<feature type="transmembrane region" description="Helical" evidence="6">
    <location>
        <begin position="92"/>
        <end position="113"/>
    </location>
</feature>
<feature type="transmembrane region" description="Helical" evidence="6">
    <location>
        <begin position="5"/>
        <end position="25"/>
    </location>
</feature>
<evidence type="ECO:0000259" key="7">
    <source>
        <dbReference type="Pfam" id="PF00892"/>
    </source>
</evidence>
<evidence type="ECO:0000313" key="9">
    <source>
        <dbReference type="Proteomes" id="UP000232693"/>
    </source>
</evidence>
<feature type="transmembrane region" description="Helical" evidence="6">
    <location>
        <begin position="180"/>
        <end position="202"/>
    </location>
</feature>
<comment type="subcellular location">
    <subcellularLocation>
        <location evidence="1">Membrane</location>
        <topology evidence="1">Multi-pass membrane protein</topology>
    </subcellularLocation>
</comment>
<evidence type="ECO:0000256" key="1">
    <source>
        <dbReference type="ARBA" id="ARBA00004141"/>
    </source>
</evidence>
<dbReference type="InterPro" id="IPR050638">
    <property type="entry name" value="AA-Vitamin_Transporters"/>
</dbReference>
<sequence>MRPKVFATIGAVFTMVLWATCFPLISLSLPYAPIMLTALFRAVIAGIFLIVIAWILGRPFPRSTKVYLYILGIGLTATSIGFWGMFYAGSLITPGLATVLTNTQPLIAGLLGWHILNERIGKRAMLGTLLGFSGIVVISAESLFATDVQSVSGIAYVVIAAAGLAISNILLKKSANRVDVLYAMGFQLLLGAIPLALLAFFNTSLPPLSWNWDYVWILLALALPGTALPFILWFWLMDTAPLYKLNVYSFLTPVFGLYLGYTYFSESLSSMQWLGVFLVIAAMLLVNSSTRAAK</sequence>
<feature type="transmembrane region" description="Helical" evidence="6">
    <location>
        <begin position="151"/>
        <end position="171"/>
    </location>
</feature>